<accession>A0A1D9LHN6</accession>
<dbReference type="KEGG" id="cvc:BKX93_12740"/>
<dbReference type="GeneID" id="68842077"/>
<dbReference type="EMBL" id="CP017707">
    <property type="protein sequence ID" value="AOZ50775.1"/>
    <property type="molecule type" value="Genomic_DNA"/>
</dbReference>
<evidence type="ECO:0000313" key="1">
    <source>
        <dbReference type="EMBL" id="AOZ50775.1"/>
    </source>
</evidence>
<dbReference type="AlphaFoldDB" id="A0A1D9LHN6"/>
<organism evidence="1 2">
    <name type="scientific">Chromobacterium vaccinii</name>
    <dbReference type="NCBI Taxonomy" id="1108595"/>
    <lineage>
        <taxon>Bacteria</taxon>
        <taxon>Pseudomonadati</taxon>
        <taxon>Pseudomonadota</taxon>
        <taxon>Betaproteobacteria</taxon>
        <taxon>Neisseriales</taxon>
        <taxon>Chromobacteriaceae</taxon>
        <taxon>Chromobacterium</taxon>
    </lineage>
</organism>
<gene>
    <name evidence="1" type="ORF">BKX93_12740</name>
</gene>
<evidence type="ECO:0000313" key="2">
    <source>
        <dbReference type="Proteomes" id="UP000178776"/>
    </source>
</evidence>
<sequence length="130" mass="13649">MKYPILFAAVLGFSLTTHAASTVSPVQVEGSFKSAPISLELIVLDSDSGTLAASTTVAQEGCSGSVAGIGKLKGNVLQFKPYKKEEGGEQCVIQVNFSPNGKSASVTETDCSYYHGASCGWEGQKVRKLR</sequence>
<dbReference type="Proteomes" id="UP000178776">
    <property type="component" value="Chromosome"/>
</dbReference>
<reference evidence="1 2" key="1">
    <citation type="submission" date="2016-10" db="EMBL/GenBank/DDBJ databases">
        <title>Chromobacterium muskegensis sp. nov., an insecticidal bacterium isolated from Sphagnum bogs.</title>
        <authorList>
            <person name="Sparks M.E."/>
            <person name="Blackburn M.B."/>
            <person name="Gundersen-Rindal D.E."/>
            <person name="Mitchell A."/>
            <person name="Farrar R."/>
            <person name="Kuhar D."/>
        </authorList>
    </citation>
    <scope>NUCLEOTIDE SEQUENCE [LARGE SCALE GENOMIC DNA]</scope>
    <source>
        <strain evidence="1 2">21-1</strain>
    </source>
</reference>
<name>A0A1D9LHN6_9NEIS</name>
<dbReference type="RefSeq" id="WP_070980092.1">
    <property type="nucleotide sequence ID" value="NZ_CP017707.1"/>
</dbReference>
<protein>
    <submittedName>
        <fullName evidence="1">Uncharacterized protein</fullName>
    </submittedName>
</protein>
<proteinExistence type="predicted"/>